<evidence type="ECO:0000256" key="4">
    <source>
        <dbReference type="ARBA" id="ARBA00022989"/>
    </source>
</evidence>
<evidence type="ECO:0000256" key="1">
    <source>
        <dbReference type="ARBA" id="ARBA00004162"/>
    </source>
</evidence>
<dbReference type="AlphaFoldDB" id="A0A1G1V9T7"/>
<feature type="transmembrane region" description="Helical" evidence="6">
    <location>
        <begin position="38"/>
        <end position="62"/>
    </location>
</feature>
<dbReference type="Proteomes" id="UP000178319">
    <property type="component" value="Unassembled WGS sequence"/>
</dbReference>
<keyword evidence="3 6" id="KW-0812">Transmembrane</keyword>
<comment type="subcellular location">
    <subcellularLocation>
        <location evidence="1">Cell membrane</location>
        <topology evidence="1">Single-pass membrane protein</topology>
    </subcellularLocation>
</comment>
<name>A0A1G1V9T7_9BACT</name>
<dbReference type="STRING" id="1797516.A3D26_01265"/>
<evidence type="ECO:0000259" key="7">
    <source>
        <dbReference type="Pfam" id="PF04024"/>
    </source>
</evidence>
<evidence type="ECO:0000313" key="8">
    <source>
        <dbReference type="EMBL" id="OGY12195.1"/>
    </source>
</evidence>
<proteinExistence type="predicted"/>
<comment type="caution">
    <text evidence="8">The sequence shown here is derived from an EMBL/GenBank/DDBJ whole genome shotgun (WGS) entry which is preliminary data.</text>
</comment>
<gene>
    <name evidence="8" type="ORF">A3D26_01265</name>
</gene>
<dbReference type="PANTHER" id="PTHR33885">
    <property type="entry name" value="PHAGE SHOCK PROTEIN C"/>
    <property type="match status" value="1"/>
</dbReference>
<accession>A0A1G1V9T7</accession>
<reference evidence="8 9" key="1">
    <citation type="journal article" date="2016" name="Nat. Commun.">
        <title>Thousands of microbial genomes shed light on interconnected biogeochemical processes in an aquifer system.</title>
        <authorList>
            <person name="Anantharaman K."/>
            <person name="Brown C.T."/>
            <person name="Hug L.A."/>
            <person name="Sharon I."/>
            <person name="Castelle C.J."/>
            <person name="Probst A.J."/>
            <person name="Thomas B.C."/>
            <person name="Singh A."/>
            <person name="Wilkins M.J."/>
            <person name="Karaoz U."/>
            <person name="Brodie E.L."/>
            <person name="Williams K.H."/>
            <person name="Hubbard S.S."/>
            <person name="Banfield J.F."/>
        </authorList>
    </citation>
    <scope>NUCLEOTIDE SEQUENCE [LARGE SCALE GENOMIC DNA]</scope>
</reference>
<keyword evidence="5 6" id="KW-0472">Membrane</keyword>
<dbReference type="InterPro" id="IPR052027">
    <property type="entry name" value="PspC"/>
</dbReference>
<evidence type="ECO:0000313" key="9">
    <source>
        <dbReference type="Proteomes" id="UP000178319"/>
    </source>
</evidence>
<evidence type="ECO:0000256" key="2">
    <source>
        <dbReference type="ARBA" id="ARBA00022475"/>
    </source>
</evidence>
<feature type="domain" description="Phage shock protein PspC N-terminal" evidence="7">
    <location>
        <begin position="8"/>
        <end position="65"/>
    </location>
</feature>
<dbReference type="Pfam" id="PF04024">
    <property type="entry name" value="PspC"/>
    <property type="match status" value="1"/>
</dbReference>
<evidence type="ECO:0000256" key="5">
    <source>
        <dbReference type="ARBA" id="ARBA00023136"/>
    </source>
</evidence>
<dbReference type="EMBL" id="MHBZ01000005">
    <property type="protein sequence ID" value="OGY12195.1"/>
    <property type="molecule type" value="Genomic_DNA"/>
</dbReference>
<dbReference type="InterPro" id="IPR007168">
    <property type="entry name" value="Phageshock_PspC_N"/>
</dbReference>
<protein>
    <recommendedName>
        <fullName evidence="7">Phage shock protein PspC N-terminal domain-containing protein</fullName>
    </recommendedName>
</protein>
<evidence type="ECO:0000256" key="3">
    <source>
        <dbReference type="ARBA" id="ARBA00022692"/>
    </source>
</evidence>
<keyword evidence="2" id="KW-1003">Cell membrane</keyword>
<dbReference type="GO" id="GO:0005886">
    <property type="term" value="C:plasma membrane"/>
    <property type="evidence" value="ECO:0007669"/>
    <property type="project" value="UniProtKB-SubCell"/>
</dbReference>
<organism evidence="8 9">
    <name type="scientific">Candidatus Blackburnbacteria bacterium RIFCSPHIGHO2_02_FULL_44_20</name>
    <dbReference type="NCBI Taxonomy" id="1797516"/>
    <lineage>
        <taxon>Bacteria</taxon>
        <taxon>Candidatus Blackburniibacteriota</taxon>
    </lineage>
</organism>
<dbReference type="PANTHER" id="PTHR33885:SF3">
    <property type="entry name" value="PHAGE SHOCK PROTEIN C"/>
    <property type="match status" value="1"/>
</dbReference>
<sequence>MAARLTDKLVRPVKGRIIGGVCAGIAGRFGVNVALIRVIWIFLLIPGGFPGFLSYVLLWIVIPSEK</sequence>
<evidence type="ECO:0000256" key="6">
    <source>
        <dbReference type="SAM" id="Phobius"/>
    </source>
</evidence>
<keyword evidence="4 6" id="KW-1133">Transmembrane helix</keyword>